<dbReference type="InterPro" id="IPR036259">
    <property type="entry name" value="MFS_trans_sf"/>
</dbReference>
<keyword evidence="6 9" id="KW-0812">Transmembrane</keyword>
<dbReference type="GO" id="GO:0005886">
    <property type="term" value="C:plasma membrane"/>
    <property type="evidence" value="ECO:0007669"/>
    <property type="project" value="UniProtKB-SubCell"/>
</dbReference>
<feature type="transmembrane region" description="Helical" evidence="9">
    <location>
        <begin position="12"/>
        <end position="34"/>
    </location>
</feature>
<feature type="domain" description="Major facilitator superfamily (MFS) profile" evidence="10">
    <location>
        <begin position="21"/>
        <end position="504"/>
    </location>
</feature>
<evidence type="ECO:0000256" key="9">
    <source>
        <dbReference type="SAM" id="Phobius"/>
    </source>
</evidence>
<feature type="transmembrane region" description="Helical" evidence="9">
    <location>
        <begin position="307"/>
        <end position="330"/>
    </location>
</feature>
<dbReference type="NCBIfam" id="TIGR00711">
    <property type="entry name" value="efflux_EmrB"/>
    <property type="match status" value="1"/>
</dbReference>
<keyword evidence="8 9" id="KW-0472">Membrane</keyword>
<dbReference type="CDD" id="cd17503">
    <property type="entry name" value="MFS_LmrB_MDR_like"/>
    <property type="match status" value="1"/>
</dbReference>
<dbReference type="FunFam" id="1.20.1720.10:FF:000002">
    <property type="entry name" value="Multidrug resistance protein B"/>
    <property type="match status" value="1"/>
</dbReference>
<feature type="transmembrane region" description="Helical" evidence="9">
    <location>
        <begin position="59"/>
        <end position="80"/>
    </location>
</feature>
<dbReference type="EMBL" id="MJLX01000032">
    <property type="protein sequence ID" value="RLM22695.1"/>
    <property type="molecule type" value="Genomic_DNA"/>
</dbReference>
<reference evidence="11" key="1">
    <citation type="submission" date="2015-01" db="EMBL/GenBank/DDBJ databases">
        <authorList>
            <person name="Xiang T."/>
            <person name="Song Y."/>
            <person name="Huang L."/>
            <person name="Wang B."/>
            <person name="Wu P."/>
        </authorList>
    </citation>
    <scope>NUCLEOTIDE SEQUENCE [LARGE SCALE GENOMIC DNA]</scope>
    <source>
        <strain evidence="11">OBR1</strain>
    </source>
</reference>
<dbReference type="SUPFAM" id="SSF103473">
    <property type="entry name" value="MFS general substrate transporter"/>
    <property type="match status" value="1"/>
</dbReference>
<evidence type="ECO:0000313" key="13">
    <source>
        <dbReference type="Proteomes" id="UP000044377"/>
    </source>
</evidence>
<name>A0A0G4JTW3_9GAMM</name>
<keyword evidence="5" id="KW-0997">Cell inner membrane</keyword>
<gene>
    <name evidence="12" type="primary">emrB</name>
    <name evidence="12" type="ORF">BIY26_12580</name>
    <name evidence="11" type="ORF">BN1221_01756</name>
</gene>
<comment type="subcellular location">
    <subcellularLocation>
        <location evidence="1">Cell inner membrane</location>
        <topology evidence="1">Multi-pass membrane protein</topology>
    </subcellularLocation>
</comment>
<evidence type="ECO:0000256" key="4">
    <source>
        <dbReference type="ARBA" id="ARBA00022475"/>
    </source>
</evidence>
<dbReference type="Proteomes" id="UP000285972">
    <property type="component" value="Unassembled WGS sequence"/>
</dbReference>
<dbReference type="GeneID" id="70908986"/>
<dbReference type="Pfam" id="PF07690">
    <property type="entry name" value="MFS_1"/>
    <property type="match status" value="1"/>
</dbReference>
<dbReference type="Proteomes" id="UP000044377">
    <property type="component" value="Unassembled WGS sequence"/>
</dbReference>
<feature type="transmembrane region" description="Helical" evidence="9">
    <location>
        <begin position="238"/>
        <end position="259"/>
    </location>
</feature>
<accession>A0A0G4JTW3</accession>
<dbReference type="STRING" id="1109412.BN1221_01756"/>
<feature type="transmembrane region" description="Helical" evidence="9">
    <location>
        <begin position="481"/>
        <end position="499"/>
    </location>
</feature>
<dbReference type="EMBL" id="CGIG01000001">
    <property type="protein sequence ID" value="CPR15860.1"/>
    <property type="molecule type" value="Genomic_DNA"/>
</dbReference>
<feature type="transmembrane region" description="Helical" evidence="9">
    <location>
        <begin position="207"/>
        <end position="226"/>
    </location>
</feature>
<dbReference type="Gene3D" id="1.20.1720.10">
    <property type="entry name" value="Multidrug resistance protein D"/>
    <property type="match status" value="1"/>
</dbReference>
<evidence type="ECO:0000256" key="2">
    <source>
        <dbReference type="ARBA" id="ARBA00008537"/>
    </source>
</evidence>
<keyword evidence="3" id="KW-0813">Transport</keyword>
<feature type="transmembrane region" description="Helical" evidence="9">
    <location>
        <begin position="342"/>
        <end position="358"/>
    </location>
</feature>
<dbReference type="InterPro" id="IPR020846">
    <property type="entry name" value="MFS_dom"/>
</dbReference>
<evidence type="ECO:0000256" key="6">
    <source>
        <dbReference type="ARBA" id="ARBA00022692"/>
    </source>
</evidence>
<feature type="transmembrane region" description="Helical" evidence="9">
    <location>
        <begin position="280"/>
        <end position="301"/>
    </location>
</feature>
<feature type="transmembrane region" description="Helical" evidence="9">
    <location>
        <begin position="87"/>
        <end position="106"/>
    </location>
</feature>
<keyword evidence="13" id="KW-1185">Reference proteome</keyword>
<keyword evidence="7 9" id="KW-1133">Transmembrane helix</keyword>
<dbReference type="InterPro" id="IPR004638">
    <property type="entry name" value="EmrB-like"/>
</dbReference>
<dbReference type="RefSeq" id="WP_048636982.1">
    <property type="nucleotide sequence ID" value="NZ_CGIG01000001.1"/>
</dbReference>
<feature type="transmembrane region" description="Helical" evidence="9">
    <location>
        <begin position="173"/>
        <end position="195"/>
    </location>
</feature>
<comment type="similarity">
    <text evidence="2">Belongs to the major facilitator superfamily. EmrB family.</text>
</comment>
<evidence type="ECO:0000256" key="7">
    <source>
        <dbReference type="ARBA" id="ARBA00022989"/>
    </source>
</evidence>
<sequence length="511" mass="55686">MSDTTKKTFSQPLTGAALVLGTIGLAMANFLAILDTTIANVSVSNIAGSLGTSTSQGTYVITSYAVAEAISVPLTGWLASRFGALRVFVICLLMFGVFSTLCGMATSMNMLVLFRVFLGFSGGPLMPLSQTLMMRIFPKSKAHVAIGIWSMTTLVAPIMGPILGGVICDQLSWHYIFICKTPFAIVAGFMCWKMLQRYETKTAKSRIDVVGLVLLIVWVSALQIMLDEGKDHDWFGSTRIVVLAIIALIGFISFLIWELTERNPVVDLKVFRHRGFTTSMVTLSLAFGAFFGITVLTPLWLQIYMGYTATIAGYSTATMGILAVFLAPLIANLATKIDPRSLVFTGVLWLGLWTWFRSQTDMSMTFSQISLPMLFQGIGMPLFFVPLTAIALGCVLDREMDSAAGLMNFIRTLSGAFATSMVNTSWENRTRYVHAELAGLTDRSSAATDAMLNSGMRMGEIRSSIDWILQEQSVMVATNQIFMAIAVIFAIAAMIIWLAPKPKKVGISAAH</sequence>
<evidence type="ECO:0000259" key="10">
    <source>
        <dbReference type="PROSITE" id="PS50850"/>
    </source>
</evidence>
<evidence type="ECO:0000256" key="5">
    <source>
        <dbReference type="ARBA" id="ARBA00022519"/>
    </source>
</evidence>
<dbReference type="KEGG" id="bgj:AWC36_19390"/>
<dbReference type="GO" id="GO:0022857">
    <property type="term" value="F:transmembrane transporter activity"/>
    <property type="evidence" value="ECO:0007669"/>
    <property type="project" value="InterPro"/>
</dbReference>
<dbReference type="OrthoDB" id="9812221at2"/>
<dbReference type="AlphaFoldDB" id="A0A0G4JTW3"/>
<evidence type="ECO:0000313" key="14">
    <source>
        <dbReference type="Proteomes" id="UP000285972"/>
    </source>
</evidence>
<dbReference type="PANTHER" id="PTHR42718:SF9">
    <property type="entry name" value="MAJOR FACILITATOR SUPERFAMILY MULTIDRUG TRANSPORTER MFSC"/>
    <property type="match status" value="1"/>
</dbReference>
<dbReference type="PROSITE" id="PS50850">
    <property type="entry name" value="MFS"/>
    <property type="match status" value="1"/>
</dbReference>
<evidence type="ECO:0000256" key="8">
    <source>
        <dbReference type="ARBA" id="ARBA00023136"/>
    </source>
</evidence>
<evidence type="ECO:0000313" key="12">
    <source>
        <dbReference type="EMBL" id="RLM22695.1"/>
    </source>
</evidence>
<feature type="transmembrane region" description="Helical" evidence="9">
    <location>
        <begin position="144"/>
        <end position="167"/>
    </location>
</feature>
<evidence type="ECO:0000256" key="3">
    <source>
        <dbReference type="ARBA" id="ARBA00022448"/>
    </source>
</evidence>
<evidence type="ECO:0000313" key="11">
    <source>
        <dbReference type="EMBL" id="CPR15860.1"/>
    </source>
</evidence>
<feature type="transmembrane region" description="Helical" evidence="9">
    <location>
        <begin position="112"/>
        <end position="132"/>
    </location>
</feature>
<organism evidence="11 13">
    <name type="scientific">Brenneria goodwinii</name>
    <dbReference type="NCBI Taxonomy" id="1109412"/>
    <lineage>
        <taxon>Bacteria</taxon>
        <taxon>Pseudomonadati</taxon>
        <taxon>Pseudomonadota</taxon>
        <taxon>Gammaproteobacteria</taxon>
        <taxon>Enterobacterales</taxon>
        <taxon>Pectobacteriaceae</taxon>
        <taxon>Brenneria</taxon>
    </lineage>
</organism>
<dbReference type="PANTHER" id="PTHR42718">
    <property type="entry name" value="MAJOR FACILITATOR SUPERFAMILY MULTIDRUG TRANSPORTER MFSC"/>
    <property type="match status" value="1"/>
</dbReference>
<evidence type="ECO:0000256" key="1">
    <source>
        <dbReference type="ARBA" id="ARBA00004429"/>
    </source>
</evidence>
<feature type="transmembrane region" description="Helical" evidence="9">
    <location>
        <begin position="378"/>
        <end position="396"/>
    </location>
</feature>
<reference evidence="13" key="2">
    <citation type="submission" date="2015-01" db="EMBL/GenBank/DDBJ databases">
        <authorList>
            <person name="Paterson Steve"/>
        </authorList>
    </citation>
    <scope>NUCLEOTIDE SEQUENCE [LARGE SCALE GENOMIC DNA]</scope>
    <source>
        <strain evidence="13">OBR1</strain>
    </source>
</reference>
<reference evidence="12 14" key="3">
    <citation type="submission" date="2016-09" db="EMBL/GenBank/DDBJ databases">
        <authorList>
            <person name="Doonan J."/>
            <person name="Pachebat J.A."/>
            <person name="Golyshin P.N."/>
            <person name="Denman S."/>
            <person name="Mcdonald J.E."/>
        </authorList>
    </citation>
    <scope>NUCLEOTIDE SEQUENCE [LARGE SCALE GENOMIC DNA]</scope>
    <source>
        <strain evidence="12 14">FRB141</strain>
    </source>
</reference>
<protein>
    <submittedName>
        <fullName evidence="11">Inner membrane component of tripartite multidrug resistance system</fullName>
    </submittedName>
    <submittedName>
        <fullName evidence="12">Multidrug resistance protein B</fullName>
    </submittedName>
</protein>
<keyword evidence="4" id="KW-1003">Cell membrane</keyword>
<dbReference type="Gene3D" id="1.20.1250.20">
    <property type="entry name" value="MFS general substrate transporter like domains"/>
    <property type="match status" value="1"/>
</dbReference>
<dbReference type="GO" id="GO:1990961">
    <property type="term" value="P:xenobiotic detoxification by transmembrane export across the plasma membrane"/>
    <property type="evidence" value="ECO:0007669"/>
    <property type="project" value="UniProtKB-ARBA"/>
</dbReference>
<dbReference type="InterPro" id="IPR011701">
    <property type="entry name" value="MFS"/>
</dbReference>
<proteinExistence type="inferred from homology"/>
<dbReference type="GO" id="GO:0015721">
    <property type="term" value="P:bile acid and bile salt transport"/>
    <property type="evidence" value="ECO:0007669"/>
    <property type="project" value="UniProtKB-ARBA"/>
</dbReference>